<comment type="caution">
    <text evidence="1">The sequence shown here is derived from an EMBL/GenBank/DDBJ whole genome shotgun (WGS) entry which is preliminary data.</text>
</comment>
<protein>
    <submittedName>
        <fullName evidence="1">Uncharacterized protein</fullName>
    </submittedName>
</protein>
<evidence type="ECO:0000313" key="2">
    <source>
        <dbReference type="Proteomes" id="UP000887013"/>
    </source>
</evidence>
<dbReference type="Proteomes" id="UP000887013">
    <property type="component" value="Unassembled WGS sequence"/>
</dbReference>
<proteinExistence type="predicted"/>
<feature type="non-terminal residue" evidence="1">
    <location>
        <position position="1"/>
    </location>
</feature>
<reference evidence="1" key="1">
    <citation type="submission" date="2020-08" db="EMBL/GenBank/DDBJ databases">
        <title>Multicomponent nature underlies the extraordinary mechanical properties of spider dragline silk.</title>
        <authorList>
            <person name="Kono N."/>
            <person name="Nakamura H."/>
            <person name="Mori M."/>
            <person name="Yoshida Y."/>
            <person name="Ohtoshi R."/>
            <person name="Malay A.D."/>
            <person name="Moran D.A.P."/>
            <person name="Tomita M."/>
            <person name="Numata K."/>
            <person name="Arakawa K."/>
        </authorList>
    </citation>
    <scope>NUCLEOTIDE SEQUENCE</scope>
</reference>
<name>A0A8X6NQB4_NEPPI</name>
<dbReference type="AlphaFoldDB" id="A0A8X6NQB4"/>
<sequence length="25" mass="2887">NFHVEVLAILKEPKSDSVYWLGRAD</sequence>
<keyword evidence="2" id="KW-1185">Reference proteome</keyword>
<organism evidence="1 2">
    <name type="scientific">Nephila pilipes</name>
    <name type="common">Giant wood spider</name>
    <name type="synonym">Nephila maculata</name>
    <dbReference type="NCBI Taxonomy" id="299642"/>
    <lineage>
        <taxon>Eukaryota</taxon>
        <taxon>Metazoa</taxon>
        <taxon>Ecdysozoa</taxon>
        <taxon>Arthropoda</taxon>
        <taxon>Chelicerata</taxon>
        <taxon>Arachnida</taxon>
        <taxon>Araneae</taxon>
        <taxon>Araneomorphae</taxon>
        <taxon>Entelegynae</taxon>
        <taxon>Araneoidea</taxon>
        <taxon>Nephilidae</taxon>
        <taxon>Nephila</taxon>
    </lineage>
</organism>
<accession>A0A8X6NQB4</accession>
<evidence type="ECO:0000313" key="1">
    <source>
        <dbReference type="EMBL" id="GFT27948.1"/>
    </source>
</evidence>
<dbReference type="EMBL" id="BMAW01012309">
    <property type="protein sequence ID" value="GFT27948.1"/>
    <property type="molecule type" value="Genomic_DNA"/>
</dbReference>
<gene>
    <name evidence="1" type="ORF">NPIL_523711</name>
</gene>